<reference evidence="2" key="1">
    <citation type="submission" date="2020-05" db="EMBL/GenBank/DDBJ databases">
        <title>Phylogenomic resolution of chytrid fungi.</title>
        <authorList>
            <person name="Stajich J.E."/>
            <person name="Amses K."/>
            <person name="Simmons R."/>
            <person name="Seto K."/>
            <person name="Myers J."/>
            <person name="Bonds A."/>
            <person name="Quandt C.A."/>
            <person name="Barry K."/>
            <person name="Liu P."/>
            <person name="Grigoriev I."/>
            <person name="Longcore J.E."/>
            <person name="James T.Y."/>
        </authorList>
    </citation>
    <scope>NUCLEOTIDE SEQUENCE</scope>
    <source>
        <strain evidence="2">JEL0318</strain>
    </source>
</reference>
<dbReference type="GO" id="GO:0003676">
    <property type="term" value="F:nucleic acid binding"/>
    <property type="evidence" value="ECO:0007669"/>
    <property type="project" value="InterPro"/>
</dbReference>
<feature type="compositionally biased region" description="Polar residues" evidence="1">
    <location>
        <begin position="1"/>
        <end position="14"/>
    </location>
</feature>
<organism evidence="2 3">
    <name type="scientific">Rhizophlyctis rosea</name>
    <dbReference type="NCBI Taxonomy" id="64517"/>
    <lineage>
        <taxon>Eukaryota</taxon>
        <taxon>Fungi</taxon>
        <taxon>Fungi incertae sedis</taxon>
        <taxon>Chytridiomycota</taxon>
        <taxon>Chytridiomycota incertae sedis</taxon>
        <taxon>Chytridiomycetes</taxon>
        <taxon>Rhizophlyctidales</taxon>
        <taxon>Rhizophlyctidaceae</taxon>
        <taxon>Rhizophlyctis</taxon>
    </lineage>
</organism>
<evidence type="ECO:0000313" key="2">
    <source>
        <dbReference type="EMBL" id="KAJ3053796.1"/>
    </source>
</evidence>
<evidence type="ECO:0000256" key="1">
    <source>
        <dbReference type="SAM" id="MobiDB-lite"/>
    </source>
</evidence>
<proteinExistence type="predicted"/>
<dbReference type="InterPro" id="IPR012337">
    <property type="entry name" value="RNaseH-like_sf"/>
</dbReference>
<feature type="region of interest" description="Disordered" evidence="1">
    <location>
        <begin position="41"/>
        <end position="92"/>
    </location>
</feature>
<keyword evidence="3" id="KW-1185">Reference proteome</keyword>
<name>A0AAD5X6U6_9FUNG</name>
<protein>
    <submittedName>
        <fullName evidence="2">Uncharacterized protein</fullName>
    </submittedName>
</protein>
<feature type="region of interest" description="Disordered" evidence="1">
    <location>
        <begin position="1"/>
        <end position="26"/>
    </location>
</feature>
<evidence type="ECO:0000313" key="3">
    <source>
        <dbReference type="Proteomes" id="UP001212841"/>
    </source>
</evidence>
<comment type="caution">
    <text evidence="2">The sequence shown here is derived from an EMBL/GenBank/DDBJ whole genome shotgun (WGS) entry which is preliminary data.</text>
</comment>
<dbReference type="AlphaFoldDB" id="A0AAD5X6U6"/>
<dbReference type="Gene3D" id="3.30.420.10">
    <property type="entry name" value="Ribonuclease H-like superfamily/Ribonuclease H"/>
    <property type="match status" value="1"/>
</dbReference>
<dbReference type="EMBL" id="JADGJD010000179">
    <property type="protein sequence ID" value="KAJ3053796.1"/>
    <property type="molecule type" value="Genomic_DNA"/>
</dbReference>
<dbReference type="Proteomes" id="UP001212841">
    <property type="component" value="Unassembled WGS sequence"/>
</dbReference>
<accession>A0AAD5X6U6</accession>
<feature type="compositionally biased region" description="Low complexity" evidence="1">
    <location>
        <begin position="52"/>
        <end position="68"/>
    </location>
</feature>
<dbReference type="InterPro" id="IPR036397">
    <property type="entry name" value="RNaseH_sf"/>
</dbReference>
<gene>
    <name evidence="2" type="ORF">HK097_003361</name>
</gene>
<dbReference type="SUPFAM" id="SSF53098">
    <property type="entry name" value="Ribonuclease H-like"/>
    <property type="match status" value="1"/>
</dbReference>
<sequence length="282" mass="30842">MSQYIASSKAASNKRNQKQTKLPVPYTDALAKAREIAARLKAEAKSLTQRPTPSDSESSLSSKTGSTSAGVKRSVLSYHSRDRESASITESSVKKKIQKSTYHYLQSKLCWGEGEIVGVTPFNKEADEVIQWTDASVKLEPVPAAGLGIVSRDPDYPSAGIEVDKPIRNVNILEAMAALAALRRLNRKHNAIIITAVKGVAHLLCGESSTAKDFRFLGETRSGGVKFAWMKAHQDPTPGSKAWNGNEEADKVAKIAMNRVMIRKRGQKDVGKLTRLERSLRP</sequence>